<dbReference type="PANTHER" id="PTHR11654">
    <property type="entry name" value="OLIGOPEPTIDE TRANSPORTER-RELATED"/>
    <property type="match status" value="1"/>
</dbReference>
<feature type="transmembrane region" description="Helical" evidence="6">
    <location>
        <begin position="377"/>
        <end position="398"/>
    </location>
</feature>
<dbReference type="GO" id="GO:0016020">
    <property type="term" value="C:membrane"/>
    <property type="evidence" value="ECO:0007669"/>
    <property type="project" value="UniProtKB-SubCell"/>
</dbReference>
<dbReference type="InterPro" id="IPR036259">
    <property type="entry name" value="MFS_trans_sf"/>
</dbReference>
<gene>
    <name evidence="7" type="ORF">LITE_LOCUS13971</name>
</gene>
<keyword evidence="8" id="KW-1185">Reference proteome</keyword>
<evidence type="ECO:0008006" key="9">
    <source>
        <dbReference type="Google" id="ProtNLM"/>
    </source>
</evidence>
<feature type="transmembrane region" description="Helical" evidence="6">
    <location>
        <begin position="213"/>
        <end position="234"/>
    </location>
</feature>
<reference evidence="7" key="1">
    <citation type="submission" date="2022-08" db="EMBL/GenBank/DDBJ databases">
        <authorList>
            <person name="Gutierrez-Valencia J."/>
        </authorList>
    </citation>
    <scope>NUCLEOTIDE SEQUENCE</scope>
</reference>
<evidence type="ECO:0000256" key="6">
    <source>
        <dbReference type="SAM" id="Phobius"/>
    </source>
</evidence>
<evidence type="ECO:0000256" key="5">
    <source>
        <dbReference type="ARBA" id="ARBA00023136"/>
    </source>
</evidence>
<comment type="caution">
    <text evidence="7">The sequence shown here is derived from an EMBL/GenBank/DDBJ whole genome shotgun (WGS) entry which is preliminary data.</text>
</comment>
<feature type="transmembrane region" description="Helical" evidence="6">
    <location>
        <begin position="143"/>
        <end position="167"/>
    </location>
</feature>
<dbReference type="Gene3D" id="1.20.1250.20">
    <property type="entry name" value="MFS general substrate transporter like domains"/>
    <property type="match status" value="1"/>
</dbReference>
<comment type="subcellular location">
    <subcellularLocation>
        <location evidence="1">Membrane</location>
        <topology evidence="1">Multi-pass membrane protein</topology>
    </subcellularLocation>
</comment>
<feature type="transmembrane region" description="Helical" evidence="6">
    <location>
        <begin position="459"/>
        <end position="480"/>
    </location>
</feature>
<feature type="transmembrane region" description="Helical" evidence="6">
    <location>
        <begin position="67"/>
        <end position="85"/>
    </location>
</feature>
<organism evidence="7 8">
    <name type="scientific">Linum tenue</name>
    <dbReference type="NCBI Taxonomy" id="586396"/>
    <lineage>
        <taxon>Eukaryota</taxon>
        <taxon>Viridiplantae</taxon>
        <taxon>Streptophyta</taxon>
        <taxon>Embryophyta</taxon>
        <taxon>Tracheophyta</taxon>
        <taxon>Spermatophyta</taxon>
        <taxon>Magnoliopsida</taxon>
        <taxon>eudicotyledons</taxon>
        <taxon>Gunneridae</taxon>
        <taxon>Pentapetalae</taxon>
        <taxon>rosids</taxon>
        <taxon>fabids</taxon>
        <taxon>Malpighiales</taxon>
        <taxon>Linaceae</taxon>
        <taxon>Linum</taxon>
    </lineage>
</organism>
<dbReference type="EMBL" id="CAMGYJ010000005">
    <property type="protein sequence ID" value="CAI0408477.1"/>
    <property type="molecule type" value="Genomic_DNA"/>
</dbReference>
<keyword evidence="4 6" id="KW-1133">Transmembrane helix</keyword>
<evidence type="ECO:0000256" key="1">
    <source>
        <dbReference type="ARBA" id="ARBA00004141"/>
    </source>
</evidence>
<evidence type="ECO:0000256" key="3">
    <source>
        <dbReference type="ARBA" id="ARBA00022692"/>
    </source>
</evidence>
<dbReference type="Pfam" id="PF00854">
    <property type="entry name" value="PTR2"/>
    <property type="match status" value="1"/>
</dbReference>
<accession>A0AAV0JEZ6</accession>
<evidence type="ECO:0000256" key="4">
    <source>
        <dbReference type="ARBA" id="ARBA00022989"/>
    </source>
</evidence>
<evidence type="ECO:0000313" key="8">
    <source>
        <dbReference type="Proteomes" id="UP001154282"/>
    </source>
</evidence>
<sequence>MDSSRLEPFLVNSCNNNHLAKGGFRALPFIIVTDGMEKVVTYGLGASMILYLTREYGLENADGAQVMFIWTAAINFTPVLAAFLADSYVGRYWMIGFGSITSILGNVLLWLTAAIPEARPQPCVDPDSTDSCRLRATTPQLLFLYAALGLISIGSGSMRSSCMAFGADQMMGNTKRSTSRVLESIFSWYYISTSISILLAITVIVYIQDSAGWSAGFGVCVVLMVLSALSFFLASPFYVKPAAKASLVTELAQVVVAAWTKRSIKLQPPQSTTLAYHHHHHSNAAIMNSEPTENLRFLNKACIIQHPEQDLTQEGKPTNPWRLCTVEQVEDLKSVIRVIPIWSAGMLMSVTACQQSIQLLQLATMDRHITPEIEIPAGSFSIFLMLTLLIWVPFYDRVIIPLASTLRGRPISLPLKKRLGLGILLSSVSMAALGLVESIRRARALDEGLSNDPNGIVDMSAMWFLLYYVPFGVAEAFNYIGQNEFYYSELPKSMASISTTLYQMGLSVSNLVASLVLSMVDHATRGGGDGGEEGRSWVGSNINKGHYDYYYWVLACLCVGNFVYYVACSKGYGPCKGEVIMEELDGGENQ</sequence>
<dbReference type="SUPFAM" id="SSF103473">
    <property type="entry name" value="MFS general substrate transporter"/>
    <property type="match status" value="1"/>
</dbReference>
<comment type="similarity">
    <text evidence="2">Belongs to the major facilitator superfamily. Proton-dependent oligopeptide transporter (POT/PTR) (TC 2.A.17) family.</text>
</comment>
<dbReference type="Proteomes" id="UP001154282">
    <property type="component" value="Unassembled WGS sequence"/>
</dbReference>
<evidence type="ECO:0000313" key="7">
    <source>
        <dbReference type="EMBL" id="CAI0408477.1"/>
    </source>
</evidence>
<evidence type="ECO:0000256" key="2">
    <source>
        <dbReference type="ARBA" id="ARBA00005982"/>
    </source>
</evidence>
<name>A0AAV0JEZ6_9ROSI</name>
<dbReference type="AlphaFoldDB" id="A0AAV0JEZ6"/>
<feature type="transmembrane region" description="Helical" evidence="6">
    <location>
        <begin position="188"/>
        <end position="207"/>
    </location>
</feature>
<feature type="transmembrane region" description="Helical" evidence="6">
    <location>
        <begin position="92"/>
        <end position="111"/>
    </location>
</feature>
<dbReference type="InterPro" id="IPR000109">
    <property type="entry name" value="POT_fam"/>
</dbReference>
<dbReference type="GO" id="GO:0022857">
    <property type="term" value="F:transmembrane transporter activity"/>
    <property type="evidence" value="ECO:0007669"/>
    <property type="project" value="InterPro"/>
</dbReference>
<keyword evidence="3 6" id="KW-0812">Transmembrane</keyword>
<proteinExistence type="inferred from homology"/>
<keyword evidence="5 6" id="KW-0472">Membrane</keyword>
<protein>
    <recommendedName>
        <fullName evidence="9">Protein NRT1/ PTR FAMILY 1.2-like</fullName>
    </recommendedName>
</protein>
<feature type="transmembrane region" description="Helical" evidence="6">
    <location>
        <begin position="501"/>
        <end position="520"/>
    </location>
</feature>
<feature type="transmembrane region" description="Helical" evidence="6">
    <location>
        <begin position="549"/>
        <end position="567"/>
    </location>
</feature>